<comment type="caution">
    <text evidence="6">Lacks conserved residue(s) required for the propagation of feature annotation.</text>
</comment>
<dbReference type="EMBL" id="KQ976574">
    <property type="protein sequence ID" value="KYM80374.1"/>
    <property type="molecule type" value="Genomic_DNA"/>
</dbReference>
<dbReference type="Gene3D" id="3.30.70.141">
    <property type="entry name" value="Nucleoside diphosphate kinase-like domain"/>
    <property type="match status" value="1"/>
</dbReference>
<feature type="compositionally biased region" description="Basic and acidic residues" evidence="7">
    <location>
        <begin position="14"/>
        <end position="23"/>
    </location>
</feature>
<evidence type="ECO:0000313" key="9">
    <source>
        <dbReference type="EMBL" id="KYM80374.1"/>
    </source>
</evidence>
<organism evidence="9 10">
    <name type="scientific">Atta colombica</name>
    <dbReference type="NCBI Taxonomy" id="520822"/>
    <lineage>
        <taxon>Eukaryota</taxon>
        <taxon>Metazoa</taxon>
        <taxon>Ecdysozoa</taxon>
        <taxon>Arthropoda</taxon>
        <taxon>Hexapoda</taxon>
        <taxon>Insecta</taxon>
        <taxon>Pterygota</taxon>
        <taxon>Neoptera</taxon>
        <taxon>Endopterygota</taxon>
        <taxon>Hymenoptera</taxon>
        <taxon>Apocrita</taxon>
        <taxon>Aculeata</taxon>
        <taxon>Formicoidea</taxon>
        <taxon>Formicidae</taxon>
        <taxon>Myrmicinae</taxon>
        <taxon>Atta</taxon>
    </lineage>
</organism>
<evidence type="ECO:0000256" key="2">
    <source>
        <dbReference type="ARBA" id="ARBA00022679"/>
    </source>
</evidence>
<dbReference type="GO" id="GO:0005524">
    <property type="term" value="F:ATP binding"/>
    <property type="evidence" value="ECO:0007669"/>
    <property type="project" value="UniProtKB-KW"/>
</dbReference>
<dbReference type="Pfam" id="PF00334">
    <property type="entry name" value="NDK"/>
    <property type="match status" value="1"/>
</dbReference>
<accession>A0A195B852</accession>
<feature type="domain" description="Nucleoside diphosphate kinase-like" evidence="8">
    <location>
        <begin position="67"/>
        <end position="177"/>
    </location>
</feature>
<gene>
    <name evidence="9" type="ORF">ALC53_09468</name>
</gene>
<dbReference type="PANTHER" id="PTHR46161:SF3">
    <property type="entry name" value="NUCLEOSIDE DIPHOSPHATE KINASE DDB_G0292928-RELATED"/>
    <property type="match status" value="1"/>
</dbReference>
<dbReference type="InterPro" id="IPR034907">
    <property type="entry name" value="NDK-like_dom"/>
</dbReference>
<dbReference type="PROSITE" id="PS51374">
    <property type="entry name" value="NDPK_LIKE"/>
    <property type="match status" value="1"/>
</dbReference>
<evidence type="ECO:0000256" key="4">
    <source>
        <dbReference type="ARBA" id="ARBA00022777"/>
    </source>
</evidence>
<keyword evidence="3" id="KW-0547">Nucleotide-binding</keyword>
<dbReference type="STRING" id="520822.A0A195B852"/>
<sequence>MKTETKVRTQSRGRRPDSPDGRELTGLVEGSYPYRYTTMGDARMCCTGGDAAPRCGSGRRGALKGYVDGSTKGKIRDLIIDNNFKVVRSRRTTISYEEAELFYKEHKDKFFYNRLLTFMCSGPSDIYILAHHDAIAKWRQLMGPTKVYQAQYNAQDTIRGMFGLSDTRNATHGSGNQS</sequence>
<comment type="similarity">
    <text evidence="1 6">Belongs to the NDK family.</text>
</comment>
<evidence type="ECO:0000256" key="1">
    <source>
        <dbReference type="ARBA" id="ARBA00008142"/>
    </source>
</evidence>
<name>A0A195B852_9HYME</name>
<protein>
    <submittedName>
        <fullName evidence="9">Nucleoside diphosphate kinase 6</fullName>
    </submittedName>
</protein>
<keyword evidence="2" id="KW-0808">Transferase</keyword>
<evidence type="ECO:0000313" key="10">
    <source>
        <dbReference type="Proteomes" id="UP000078540"/>
    </source>
</evidence>
<dbReference type="InterPro" id="IPR036850">
    <property type="entry name" value="NDK-like_dom_sf"/>
</dbReference>
<reference evidence="9 10" key="1">
    <citation type="submission" date="2015-09" db="EMBL/GenBank/DDBJ databases">
        <title>Atta colombica WGS genome.</title>
        <authorList>
            <person name="Nygaard S."/>
            <person name="Hu H."/>
            <person name="Boomsma J."/>
            <person name="Zhang G."/>
        </authorList>
    </citation>
    <scope>NUCLEOTIDE SEQUENCE [LARGE SCALE GENOMIC DNA]</scope>
    <source>
        <strain evidence="9">Treedump-2</strain>
        <tissue evidence="9">Whole body</tissue>
    </source>
</reference>
<dbReference type="Proteomes" id="UP000078540">
    <property type="component" value="Unassembled WGS sequence"/>
</dbReference>
<keyword evidence="5" id="KW-0067">ATP-binding</keyword>
<dbReference type="PANTHER" id="PTHR46161">
    <property type="entry name" value="NUCLEOSIDE DIPHOSPHATE KINASE"/>
    <property type="match status" value="1"/>
</dbReference>
<proteinExistence type="inferred from homology"/>
<keyword evidence="10" id="KW-1185">Reference proteome</keyword>
<evidence type="ECO:0000256" key="6">
    <source>
        <dbReference type="PROSITE-ProRule" id="PRU00706"/>
    </source>
</evidence>
<evidence type="ECO:0000256" key="3">
    <source>
        <dbReference type="ARBA" id="ARBA00022741"/>
    </source>
</evidence>
<dbReference type="AlphaFoldDB" id="A0A195B852"/>
<keyword evidence="4 9" id="KW-0418">Kinase</keyword>
<dbReference type="GO" id="GO:0016301">
    <property type="term" value="F:kinase activity"/>
    <property type="evidence" value="ECO:0007669"/>
    <property type="project" value="UniProtKB-KW"/>
</dbReference>
<evidence type="ECO:0000259" key="8">
    <source>
        <dbReference type="SMART" id="SM00562"/>
    </source>
</evidence>
<evidence type="ECO:0000256" key="5">
    <source>
        <dbReference type="ARBA" id="ARBA00022840"/>
    </source>
</evidence>
<feature type="region of interest" description="Disordered" evidence="7">
    <location>
        <begin position="1"/>
        <end position="24"/>
    </location>
</feature>
<evidence type="ECO:0000256" key="7">
    <source>
        <dbReference type="SAM" id="MobiDB-lite"/>
    </source>
</evidence>
<dbReference type="SMART" id="SM00562">
    <property type="entry name" value="NDK"/>
    <property type="match status" value="1"/>
</dbReference>
<dbReference type="SUPFAM" id="SSF54919">
    <property type="entry name" value="Nucleoside diphosphate kinase, NDK"/>
    <property type="match status" value="1"/>
</dbReference>